<dbReference type="PANTHER" id="PTHR38595:SF1">
    <property type="entry name" value="TYPE VI SECRETION SYSTEM COMPONENT TSSE1"/>
    <property type="match status" value="1"/>
</dbReference>
<dbReference type="Pfam" id="PF04965">
    <property type="entry name" value="GPW_gp25"/>
    <property type="match status" value="1"/>
</dbReference>
<name>A0A4R2C153_9HYPH</name>
<gene>
    <name evidence="3" type="ORF">EV184_102418</name>
</gene>
<dbReference type="InterPro" id="IPR007048">
    <property type="entry name" value="IraD/Gp25-like"/>
</dbReference>
<sequence>MSMSASESWQKKGFGREARPPGGNLRATREAIQPSLWDRLVNDLPGLSSEIKQLRQALQNELDGERLDALIAGGIRQIDAATDLSVEQKKSLHRLVSLDRRRAELESRGVVVSSDVLREAVRRDIEALFNAQRFESSPLLTDFEVDQAGDNPPSLEDFPEVRRSVINYGVPPFSGRSSRDFDRDELAKEIRSVLAAFEPRLKESATKVTVSLGDRATGLRIDIDALLLTAPAPERLRLRTVLDLDNGSARTEIKDT</sequence>
<comment type="caution">
    <text evidence="3">The sequence shown here is derived from an EMBL/GenBank/DDBJ whole genome shotgun (WGS) entry which is preliminary data.</text>
</comment>
<evidence type="ECO:0000313" key="3">
    <source>
        <dbReference type="EMBL" id="TCN34107.1"/>
    </source>
</evidence>
<dbReference type="InterPro" id="IPR053176">
    <property type="entry name" value="T6SS_TssE1-like"/>
</dbReference>
<dbReference type="SUPFAM" id="SSF160719">
    <property type="entry name" value="gpW/gp25-like"/>
    <property type="match status" value="1"/>
</dbReference>
<evidence type="ECO:0000313" key="4">
    <source>
        <dbReference type="Proteomes" id="UP000295043"/>
    </source>
</evidence>
<dbReference type="EMBL" id="SLVU01000002">
    <property type="protein sequence ID" value="TCN34107.1"/>
    <property type="molecule type" value="Genomic_DNA"/>
</dbReference>
<dbReference type="Proteomes" id="UP000295043">
    <property type="component" value="Unassembled WGS sequence"/>
</dbReference>
<evidence type="ECO:0000259" key="2">
    <source>
        <dbReference type="Pfam" id="PF04965"/>
    </source>
</evidence>
<proteinExistence type="predicted"/>
<reference evidence="3 4" key="1">
    <citation type="submission" date="2019-03" db="EMBL/GenBank/DDBJ databases">
        <title>Genomic Encyclopedia of Type Strains, Phase IV (KMG-V): Genome sequencing to study the core and pangenomes of soil and plant-associated prokaryotes.</title>
        <authorList>
            <person name="Whitman W."/>
        </authorList>
    </citation>
    <scope>NUCLEOTIDE SEQUENCE [LARGE SCALE GENOMIC DNA]</scope>
    <source>
        <strain evidence="3 4">23C40</strain>
    </source>
</reference>
<organism evidence="3 4">
    <name type="scientific">Sinorhizobium americanum</name>
    <dbReference type="NCBI Taxonomy" id="194963"/>
    <lineage>
        <taxon>Bacteria</taxon>
        <taxon>Pseudomonadati</taxon>
        <taxon>Pseudomonadota</taxon>
        <taxon>Alphaproteobacteria</taxon>
        <taxon>Hyphomicrobiales</taxon>
        <taxon>Rhizobiaceae</taxon>
        <taxon>Sinorhizobium/Ensifer group</taxon>
        <taxon>Sinorhizobium</taxon>
    </lineage>
</organism>
<dbReference type="InterPro" id="IPR017737">
    <property type="entry name" value="TssE1-like"/>
</dbReference>
<accession>A0A4R2C153</accession>
<feature type="domain" description="IraD/Gp25-like" evidence="2">
    <location>
        <begin position="117"/>
        <end position="231"/>
    </location>
</feature>
<evidence type="ECO:0000256" key="1">
    <source>
        <dbReference type="SAM" id="MobiDB-lite"/>
    </source>
</evidence>
<feature type="region of interest" description="Disordered" evidence="1">
    <location>
        <begin position="1"/>
        <end position="28"/>
    </location>
</feature>
<dbReference type="NCBIfam" id="TIGR03357">
    <property type="entry name" value="VI_zyme"/>
    <property type="match status" value="1"/>
</dbReference>
<dbReference type="PANTHER" id="PTHR38595">
    <property type="entry name" value="CYTOPLASMIC PROTEIN-RELATED"/>
    <property type="match status" value="1"/>
</dbReference>
<protein>
    <submittedName>
        <fullName evidence="3">Type VI secretion system protein ImpF</fullName>
    </submittedName>
</protein>
<dbReference type="AlphaFoldDB" id="A0A4R2C153"/>